<dbReference type="InterPro" id="IPR022735">
    <property type="entry name" value="bMERB_dom"/>
</dbReference>
<feature type="compositionally biased region" description="Polar residues" evidence="17">
    <location>
        <begin position="540"/>
        <end position="555"/>
    </location>
</feature>
<evidence type="ECO:0000259" key="19">
    <source>
        <dbReference type="PROSITE" id="PS51848"/>
    </source>
</evidence>
<evidence type="ECO:0000256" key="11">
    <source>
        <dbReference type="ARBA" id="ARBA00023038"/>
    </source>
</evidence>
<keyword evidence="11" id="KW-0440">LIM domain</keyword>
<feature type="domain" description="Calponin-homology (CH)" evidence="18">
    <location>
        <begin position="1"/>
        <end position="107"/>
    </location>
</feature>
<evidence type="ECO:0000256" key="2">
    <source>
        <dbReference type="ARBA" id="ARBA00004202"/>
    </source>
</evidence>
<dbReference type="SUPFAM" id="SSF47576">
    <property type="entry name" value="Calponin-homology domain, CH-domain"/>
    <property type="match status" value="1"/>
</dbReference>
<dbReference type="Pfam" id="PF12130">
    <property type="entry name" value="bMERB_dom"/>
    <property type="match status" value="1"/>
</dbReference>
<feature type="region of interest" description="Disordered" evidence="17">
    <location>
        <begin position="222"/>
        <end position="326"/>
    </location>
</feature>
<dbReference type="GO" id="GO:0055037">
    <property type="term" value="C:recycling endosome"/>
    <property type="evidence" value="ECO:0007669"/>
    <property type="project" value="UniProtKB-SubCell"/>
</dbReference>
<feature type="compositionally biased region" description="Polar residues" evidence="17">
    <location>
        <begin position="567"/>
        <end position="586"/>
    </location>
</feature>
<feature type="compositionally biased region" description="Low complexity" evidence="17">
    <location>
        <begin position="248"/>
        <end position="292"/>
    </location>
</feature>
<keyword evidence="13" id="KW-0472">Membrane</keyword>
<evidence type="ECO:0000256" key="3">
    <source>
        <dbReference type="ARBA" id="ARBA00004245"/>
    </source>
</evidence>
<keyword evidence="12 16" id="KW-0175">Coiled coil</keyword>
<evidence type="ECO:0000256" key="4">
    <source>
        <dbReference type="ARBA" id="ARBA00004316"/>
    </source>
</evidence>
<comment type="subcellular location">
    <subcellularLocation>
        <location evidence="2">Cell membrane</location>
        <topology evidence="2">Peripheral membrane protein</topology>
    </subcellularLocation>
    <subcellularLocation>
        <location evidence="4">Cell projection</location>
    </subcellularLocation>
    <subcellularLocation>
        <location evidence="3">Cytoplasm</location>
        <location evidence="3">Cytoskeleton</location>
    </subcellularLocation>
    <subcellularLocation>
        <location evidence="1">Recycling endosome</location>
    </subcellularLocation>
</comment>
<dbReference type="EMBL" id="JAAVVJ010000004">
    <property type="protein sequence ID" value="KAF7223563.1"/>
    <property type="molecule type" value="Genomic_DNA"/>
</dbReference>
<dbReference type="CDD" id="cd21253">
    <property type="entry name" value="CH_MICALL2"/>
    <property type="match status" value="1"/>
</dbReference>
<dbReference type="OrthoDB" id="10017054at2759"/>
<keyword evidence="7" id="KW-0597">Phosphoprotein</keyword>
<dbReference type="EMBL" id="HADY01020683">
    <property type="protein sequence ID" value="SBP59168.1"/>
    <property type="molecule type" value="Transcribed_RNA"/>
</dbReference>
<evidence type="ECO:0000256" key="5">
    <source>
        <dbReference type="ARBA" id="ARBA00022475"/>
    </source>
</evidence>
<evidence type="ECO:0000256" key="17">
    <source>
        <dbReference type="SAM" id="MobiDB-lite"/>
    </source>
</evidence>
<evidence type="ECO:0000256" key="13">
    <source>
        <dbReference type="ARBA" id="ARBA00023136"/>
    </source>
</evidence>
<dbReference type="SUPFAM" id="SSF57716">
    <property type="entry name" value="Glucocorticoid receptor-like (DNA-binding domain)"/>
    <property type="match status" value="1"/>
</dbReference>
<feature type="compositionally biased region" description="Polar residues" evidence="17">
    <location>
        <begin position="179"/>
        <end position="188"/>
    </location>
</feature>
<dbReference type="Proteomes" id="UP000822369">
    <property type="component" value="Chromosome 4"/>
</dbReference>
<reference evidence="20" key="3">
    <citation type="submission" date="2020-03" db="EMBL/GenBank/DDBJ databases">
        <title>Intra-Species Differences in Population Size shape Life History and Genome Evolution.</title>
        <authorList>
            <person name="Willemsen D."/>
            <person name="Cui R."/>
            <person name="Valenzano D.R."/>
        </authorList>
    </citation>
    <scope>NUCLEOTIDE SEQUENCE</scope>
    <source>
        <strain evidence="20">GRZ</strain>
        <tissue evidence="20">Whole</tissue>
    </source>
</reference>
<name>A0A1A8AWV2_NOTFU</name>
<accession>A0A1A8AWV2</accession>
<evidence type="ECO:0000256" key="16">
    <source>
        <dbReference type="SAM" id="Coils"/>
    </source>
</evidence>
<dbReference type="GO" id="GO:0046872">
    <property type="term" value="F:metal ion binding"/>
    <property type="evidence" value="ECO:0007669"/>
    <property type="project" value="UniProtKB-KW"/>
</dbReference>
<feature type="compositionally biased region" description="Polar residues" evidence="17">
    <location>
        <begin position="293"/>
        <end position="303"/>
    </location>
</feature>
<dbReference type="PANTHER" id="PTHR23167:SF87">
    <property type="entry name" value="MICAL-LIKE PROTEIN 2"/>
    <property type="match status" value="1"/>
</dbReference>
<gene>
    <name evidence="21" type="primary">MICALL2</name>
    <name evidence="20" type="ORF">G4P62_001245</name>
</gene>
<evidence type="ECO:0000256" key="6">
    <source>
        <dbReference type="ARBA" id="ARBA00022490"/>
    </source>
</evidence>
<keyword evidence="6" id="KW-0963">Cytoplasm</keyword>
<keyword evidence="15" id="KW-0966">Cell projection</keyword>
<evidence type="ECO:0000256" key="10">
    <source>
        <dbReference type="ARBA" id="ARBA00022833"/>
    </source>
</evidence>
<dbReference type="SMART" id="SM00033">
    <property type="entry name" value="CH"/>
    <property type="match status" value="1"/>
</dbReference>
<keyword evidence="10" id="KW-0862">Zinc</keyword>
<dbReference type="PANTHER" id="PTHR23167">
    <property type="entry name" value="CALPONIN HOMOLOGY DOMAIN-CONTAINING PROTEIN DDB_G0272472-RELATED"/>
    <property type="match status" value="1"/>
</dbReference>
<dbReference type="Gene3D" id="1.10.418.10">
    <property type="entry name" value="Calponin-like domain"/>
    <property type="match status" value="1"/>
</dbReference>
<evidence type="ECO:0000256" key="1">
    <source>
        <dbReference type="ARBA" id="ARBA00004172"/>
    </source>
</evidence>
<evidence type="ECO:0000256" key="8">
    <source>
        <dbReference type="ARBA" id="ARBA00022723"/>
    </source>
</evidence>
<keyword evidence="5" id="KW-1003">Cell membrane</keyword>
<evidence type="ECO:0000256" key="7">
    <source>
        <dbReference type="ARBA" id="ARBA00022553"/>
    </source>
</evidence>
<reference evidence="21" key="2">
    <citation type="submission" date="2016-06" db="EMBL/GenBank/DDBJ databases">
        <title>The genome of a short-lived fish provides insights into sex chromosome evolution and the genetic control of aging.</title>
        <authorList>
            <person name="Reichwald K."/>
            <person name="Felder M."/>
            <person name="Petzold A."/>
            <person name="Koch P."/>
            <person name="Groth M."/>
            <person name="Platzer M."/>
        </authorList>
    </citation>
    <scope>NUCLEOTIDE SEQUENCE</scope>
    <source>
        <tissue evidence="21">Brain</tissue>
    </source>
</reference>
<dbReference type="KEGG" id="nfu:107389042"/>
<evidence type="ECO:0000256" key="12">
    <source>
        <dbReference type="ARBA" id="ARBA00023054"/>
    </source>
</evidence>
<feature type="compositionally biased region" description="Basic and acidic residues" evidence="17">
    <location>
        <begin position="456"/>
        <end position="465"/>
    </location>
</feature>
<dbReference type="InterPro" id="IPR050540">
    <property type="entry name" value="F-actin_Monoox_Mical"/>
</dbReference>
<feature type="coiled-coil region" evidence="16">
    <location>
        <begin position="626"/>
        <end position="660"/>
    </location>
</feature>
<feature type="compositionally biased region" description="Polar residues" evidence="17">
    <location>
        <begin position="429"/>
        <end position="441"/>
    </location>
</feature>
<feature type="compositionally biased region" description="Low complexity" evidence="17">
    <location>
        <begin position="306"/>
        <end position="315"/>
    </location>
</feature>
<sequence length="800" mass="88323">MAAVKALQQWCRVQCQGYRDVSVTNMTTSFRDGLAFCALIHKHRPDLINFDSLRKEDVYENNKLAFSVAEGELGIPALLDAEDMVALKVPDRLSILTYVSQYYNYFHGRSPIGGMGGIKRPAEDPTNEPLGRGKQPVASKVFPASKPTRENSPPPSANIARPSSSPKRIRTSRQEVEKPNQTGTLSNKCTSCNGHVHLVQRHLVDGKLYHRNCAKLLTNTSSTIWNSPRNTNISKFSPQPDPRKTSKVSPTPTPSQQVPTVVWSTKKPSSPSNSTITAPPSFPSASAPKQSPTPFVSKSTSPRDATFTSTVSISPTPTPSPRTSVAAAKTRESKLKFLQSDETSGNEEKKTTTFSTAVNKGLTVTGKRQEIPKVQPVTVVINVEDMDKGGGSAKTTSVGGRINSKQENNDTNKAKASVSAFITKKLAEENTNNNSKPSWTTVAPKKTEKPQSQTETPRKEPEGVRGRVKLRADPSILSDLQPQKPAFSPGRLGGRTPERGGLKPGKASPNTSGVSENESPADWRSKLKPVSKGTTPVGPPQSSHKPWTNGPSKTSELLVKPVPLSSHLPNPNTTPSPSKGENTPDNYLNATQIIHPESHNFQKEQITNGSKLESTTSKKKAGYIPREEIIRELGEIENNLNEVEKRGVELEVKLRQCEEEGADDSVMDELMDEWFNLIKNKQVAMRRESELVYIGKTQDLEEEQPNVEQELRRLMERPDHLKTAWDKKKEAQLMEKLLEIVNGRNAIIEGLDEDRLREEEEDEQLNDMMKSFNVKKDKGKKKSPMLKMFGWGGKKEAPDA</sequence>
<evidence type="ECO:0000256" key="15">
    <source>
        <dbReference type="ARBA" id="ARBA00023273"/>
    </source>
</evidence>
<dbReference type="SMART" id="SM01203">
    <property type="entry name" value="DUF3585"/>
    <property type="match status" value="1"/>
</dbReference>
<dbReference type="PROSITE" id="PS50021">
    <property type="entry name" value="CH"/>
    <property type="match status" value="1"/>
</dbReference>
<dbReference type="InterPro" id="IPR036872">
    <property type="entry name" value="CH_dom_sf"/>
</dbReference>
<feature type="compositionally biased region" description="Polar residues" evidence="17">
    <location>
        <begin position="222"/>
        <end position="237"/>
    </location>
</feature>
<reference evidence="21" key="1">
    <citation type="submission" date="2016-05" db="EMBL/GenBank/DDBJ databases">
        <authorList>
            <person name="Lavstsen T."/>
            <person name="Jespersen J.S."/>
        </authorList>
    </citation>
    <scope>NUCLEOTIDE SEQUENCE</scope>
    <source>
        <tissue evidence="21">Brain</tissue>
    </source>
</reference>
<evidence type="ECO:0000256" key="9">
    <source>
        <dbReference type="ARBA" id="ARBA00022753"/>
    </source>
</evidence>
<dbReference type="GO" id="GO:0005856">
    <property type="term" value="C:cytoskeleton"/>
    <property type="evidence" value="ECO:0007669"/>
    <property type="project" value="UniProtKB-SubCell"/>
</dbReference>
<protein>
    <submittedName>
        <fullName evidence="21">MICAL-like 2</fullName>
    </submittedName>
    <submittedName>
        <fullName evidence="20">Transcript variant X1</fullName>
    </submittedName>
</protein>
<dbReference type="AlphaFoldDB" id="A0A1A8AWV2"/>
<dbReference type="FunFam" id="1.10.418.10:FF:000055">
    <property type="entry name" value="MICAL-like protein 2"/>
    <property type="match status" value="1"/>
</dbReference>
<evidence type="ECO:0000259" key="18">
    <source>
        <dbReference type="PROSITE" id="PS50021"/>
    </source>
</evidence>
<keyword evidence="8" id="KW-0479">Metal-binding</keyword>
<keyword evidence="9" id="KW-0967">Endosome</keyword>
<dbReference type="GO" id="GO:0042995">
    <property type="term" value="C:cell projection"/>
    <property type="evidence" value="ECO:0007669"/>
    <property type="project" value="UniProtKB-SubCell"/>
</dbReference>
<feature type="compositionally biased region" description="Polar residues" evidence="17">
    <location>
        <begin position="508"/>
        <end position="518"/>
    </location>
</feature>
<feature type="region of interest" description="Disordered" evidence="17">
    <location>
        <begin position="116"/>
        <end position="188"/>
    </location>
</feature>
<dbReference type="GO" id="GO:0005886">
    <property type="term" value="C:plasma membrane"/>
    <property type="evidence" value="ECO:0007669"/>
    <property type="project" value="UniProtKB-SubCell"/>
</dbReference>
<evidence type="ECO:0000313" key="20">
    <source>
        <dbReference type="EMBL" id="KAF7223563.1"/>
    </source>
</evidence>
<feature type="compositionally biased region" description="Polar residues" evidence="17">
    <location>
        <begin position="393"/>
        <end position="406"/>
    </location>
</feature>
<feature type="region of interest" description="Disordered" evidence="17">
    <location>
        <begin position="386"/>
        <end position="586"/>
    </location>
</feature>
<proteinExistence type="predicted"/>
<dbReference type="PROSITE" id="PS51848">
    <property type="entry name" value="BMERB"/>
    <property type="match status" value="1"/>
</dbReference>
<evidence type="ECO:0000256" key="14">
    <source>
        <dbReference type="ARBA" id="ARBA00023212"/>
    </source>
</evidence>
<dbReference type="InterPro" id="IPR001715">
    <property type="entry name" value="CH_dom"/>
</dbReference>
<feature type="region of interest" description="Disordered" evidence="17">
    <location>
        <begin position="759"/>
        <end position="800"/>
    </location>
</feature>
<feature type="domain" description="BMERB" evidence="19">
    <location>
        <begin position="616"/>
        <end position="767"/>
    </location>
</feature>
<dbReference type="Pfam" id="PF00307">
    <property type="entry name" value="CH"/>
    <property type="match status" value="1"/>
</dbReference>
<evidence type="ECO:0000313" key="21">
    <source>
        <dbReference type="EMBL" id="SBP59168.1"/>
    </source>
</evidence>
<organism evidence="21">
    <name type="scientific">Nothobranchius furzeri</name>
    <name type="common">Turquoise killifish</name>
    <dbReference type="NCBI Taxonomy" id="105023"/>
    <lineage>
        <taxon>Eukaryota</taxon>
        <taxon>Metazoa</taxon>
        <taxon>Chordata</taxon>
        <taxon>Craniata</taxon>
        <taxon>Vertebrata</taxon>
        <taxon>Euteleostomi</taxon>
        <taxon>Actinopterygii</taxon>
        <taxon>Neopterygii</taxon>
        <taxon>Teleostei</taxon>
        <taxon>Neoteleostei</taxon>
        <taxon>Acanthomorphata</taxon>
        <taxon>Ovalentaria</taxon>
        <taxon>Atherinomorphae</taxon>
        <taxon>Cyprinodontiformes</taxon>
        <taxon>Nothobranchiidae</taxon>
        <taxon>Nothobranchius</taxon>
    </lineage>
</organism>
<keyword evidence="14" id="KW-0206">Cytoskeleton</keyword>